<feature type="domain" description="AN1-type" evidence="4">
    <location>
        <begin position="63"/>
        <end position="115"/>
    </location>
</feature>
<dbReference type="HOGENOM" id="CLU_052358_1_0_1"/>
<dbReference type="InterPro" id="IPR035896">
    <property type="entry name" value="AN1-like_Znf"/>
</dbReference>
<evidence type="ECO:0000256" key="3">
    <source>
        <dbReference type="ARBA" id="ARBA00022833"/>
    </source>
</evidence>
<accession>F8P4U5</accession>
<dbReference type="Pfam" id="PF01428">
    <property type="entry name" value="zf-AN1"/>
    <property type="match status" value="2"/>
</dbReference>
<proteinExistence type="predicted"/>
<evidence type="ECO:0000259" key="4">
    <source>
        <dbReference type="SMART" id="SM00154"/>
    </source>
</evidence>
<dbReference type="Gene3D" id="4.10.1110.10">
    <property type="entry name" value="AN1-like Zinc finger"/>
    <property type="match status" value="2"/>
</dbReference>
<evidence type="ECO:0000256" key="2">
    <source>
        <dbReference type="ARBA" id="ARBA00022771"/>
    </source>
</evidence>
<dbReference type="Proteomes" id="UP000008064">
    <property type="component" value="Unassembled WGS sequence"/>
</dbReference>
<organism>
    <name type="scientific">Serpula lacrymans var. lacrymans (strain S7.9)</name>
    <name type="common">Dry rot fungus</name>
    <dbReference type="NCBI Taxonomy" id="578457"/>
    <lineage>
        <taxon>Eukaryota</taxon>
        <taxon>Fungi</taxon>
        <taxon>Dikarya</taxon>
        <taxon>Basidiomycota</taxon>
        <taxon>Agaricomycotina</taxon>
        <taxon>Agaricomycetes</taxon>
        <taxon>Agaricomycetidae</taxon>
        <taxon>Boletales</taxon>
        <taxon>Coniophorineae</taxon>
        <taxon>Serpulaceae</taxon>
        <taxon>Serpula</taxon>
    </lineage>
</organism>
<dbReference type="SUPFAM" id="SSF118310">
    <property type="entry name" value="AN1-like Zinc finger"/>
    <property type="match status" value="2"/>
</dbReference>
<dbReference type="PANTHER" id="PTHR14677:SF20">
    <property type="entry name" value="ZINC FINGER AN1-TYPE CONTAINING 2A-RELATED"/>
    <property type="match status" value="1"/>
</dbReference>
<evidence type="ECO:0000256" key="1">
    <source>
        <dbReference type="ARBA" id="ARBA00022723"/>
    </source>
</evidence>
<gene>
    <name evidence="5" type="ORF">SERLADRAFT_357479</name>
</gene>
<keyword evidence="3" id="KW-0862">Zinc</keyword>
<dbReference type="GO" id="GO:0005737">
    <property type="term" value="C:cytoplasm"/>
    <property type="evidence" value="ECO:0007669"/>
    <property type="project" value="TreeGrafter"/>
</dbReference>
<sequence>MDLTPTGAHCALSSCNTFDFLPIRCQCTKLFCRFHISPELHDCSAQDLVNRQPELRPSVQSKCTLQSCGNASLESILKPKEDGDARPSVLCSNCMQPFCIAHRHPKDHSCSGPKKPEAPRKNEAARLLLSKNFPSKSAPLAARSVQRGPIKVSASTNPKTASQIEKVEQMKLRHGAIAGDPEDSASTVPMNQRLYLKAKSRLSNSVEQEIKIWFRQSIVTGKVIDLLIKHFDVTDSEEYSFALAKVQSSGGLMPLHNEQHLADQIADGSTLFLTSTEFLETTQ</sequence>
<evidence type="ECO:0000313" key="5">
    <source>
        <dbReference type="EMBL" id="EGO21632.1"/>
    </source>
</evidence>
<dbReference type="SMART" id="SM00154">
    <property type="entry name" value="ZnF_AN1"/>
    <property type="match status" value="2"/>
</dbReference>
<dbReference type="KEGG" id="sla:SERLADRAFT_357479"/>
<keyword evidence="1" id="KW-0479">Metal-binding</keyword>
<dbReference type="GO" id="GO:0008270">
    <property type="term" value="F:zinc ion binding"/>
    <property type="evidence" value="ECO:0007669"/>
    <property type="project" value="UniProtKB-KW"/>
</dbReference>
<protein>
    <recommendedName>
        <fullName evidence="4">AN1-type domain-containing protein</fullName>
    </recommendedName>
</protein>
<keyword evidence="2" id="KW-0863">Zinc-finger</keyword>
<dbReference type="GeneID" id="18809569"/>
<reference evidence="5" key="1">
    <citation type="submission" date="2011-04" db="EMBL/GenBank/DDBJ databases">
        <title>Evolution of plant cell wall degrading machinery underlies the functional diversity of forest fungi.</title>
        <authorList>
            <consortium name="US DOE Joint Genome Institute (JGI-PGF)"/>
            <person name="Eastwood D.C."/>
            <person name="Floudas D."/>
            <person name="Binder M."/>
            <person name="Majcherczyk A."/>
            <person name="Schneider P."/>
            <person name="Aerts A."/>
            <person name="Asiegbu F.O."/>
            <person name="Baker S.E."/>
            <person name="Barry K."/>
            <person name="Bendiksby M."/>
            <person name="Blumentritt M."/>
            <person name="Coutinho P.M."/>
            <person name="Cullen D."/>
            <person name="Cullen D."/>
            <person name="Gathman A."/>
            <person name="Goodell B."/>
            <person name="Henrissat B."/>
            <person name="Ihrmark K."/>
            <person name="Kauserud H."/>
            <person name="Kohler A."/>
            <person name="LaButti K."/>
            <person name="Lapidus A."/>
            <person name="Lavin J.L."/>
            <person name="Lee Y.-H."/>
            <person name="Lindquist E."/>
            <person name="Lilly W."/>
            <person name="Lucas S."/>
            <person name="Morin E."/>
            <person name="Murat C."/>
            <person name="Oguiza J.A."/>
            <person name="Park J."/>
            <person name="Pisabarro A.G."/>
            <person name="Riley R."/>
            <person name="Rosling A."/>
            <person name="Salamov A."/>
            <person name="Schmidt O."/>
            <person name="Schmutz J."/>
            <person name="Skrede I."/>
            <person name="Stenlid J."/>
            <person name="Wiebenga A."/>
            <person name="Xie X."/>
            <person name="Kues U."/>
            <person name="Hibbett D.S."/>
            <person name="Hoffmeister D."/>
            <person name="Hogberg N."/>
            <person name="Martin F."/>
            <person name="Grigoriev I.V."/>
            <person name="Watkinson S.C."/>
        </authorList>
    </citation>
    <scope>NUCLEOTIDE SEQUENCE</scope>
    <source>
        <strain evidence="5">S7.9</strain>
    </source>
</reference>
<dbReference type="RefSeq" id="XP_007321418.1">
    <property type="nucleotide sequence ID" value="XM_007321356.1"/>
</dbReference>
<dbReference type="EMBL" id="GL945438">
    <property type="protein sequence ID" value="EGO21632.1"/>
    <property type="molecule type" value="Genomic_DNA"/>
</dbReference>
<dbReference type="AlphaFoldDB" id="F8P4U5"/>
<dbReference type="PANTHER" id="PTHR14677">
    <property type="entry name" value="ARSENITE INDUCUBLE RNA ASSOCIATED PROTEIN AIP-1-RELATED"/>
    <property type="match status" value="1"/>
</dbReference>
<feature type="domain" description="AN1-type" evidence="4">
    <location>
        <begin position="10"/>
        <end position="48"/>
    </location>
</feature>
<dbReference type="InterPro" id="IPR000058">
    <property type="entry name" value="Znf_AN1"/>
</dbReference>
<name>F8P4U5_SERL9</name>
<dbReference type="OrthoDB" id="431929at2759"/>